<dbReference type="RefSeq" id="WP_042067597.1">
    <property type="nucleotide sequence ID" value="NZ_BBIY01000004.1"/>
</dbReference>
<evidence type="ECO:0000313" key="3">
    <source>
        <dbReference type="Proteomes" id="UP000028900"/>
    </source>
</evidence>
<sequence>MSTLIMKLKETKYIIYSFIVLNIILFLGGFLLIVKTYKIKQFKDKELEIKVKEKIRKKA</sequence>
<accession>A0ABQ0J1U6</accession>
<dbReference type="Proteomes" id="UP000028900">
    <property type="component" value="Unassembled WGS sequence"/>
</dbReference>
<name>A0ABQ0J1U6_9MOLU</name>
<organism evidence="2 3">
    <name type="scientific">'Chrysanthemum coronarium' phytoplasma</name>
    <dbReference type="NCBI Taxonomy" id="1520703"/>
    <lineage>
        <taxon>Bacteria</taxon>
        <taxon>Bacillati</taxon>
        <taxon>Mycoplasmatota</taxon>
        <taxon>Mollicutes</taxon>
        <taxon>Acholeplasmatales</taxon>
        <taxon>Acholeplasmataceae</taxon>
        <taxon>Candidatus Phytoplasma</taxon>
        <taxon>16SrI (Aster yellows group)</taxon>
    </lineage>
</organism>
<evidence type="ECO:0000313" key="2">
    <source>
        <dbReference type="EMBL" id="GAK73586.1"/>
    </source>
</evidence>
<gene>
    <name evidence="2" type="ORF">OYV_00650</name>
</gene>
<keyword evidence="1" id="KW-0472">Membrane</keyword>
<comment type="caution">
    <text evidence="2">The sequence shown here is derived from an EMBL/GenBank/DDBJ whole genome shotgun (WGS) entry which is preliminary data.</text>
</comment>
<reference evidence="2 3" key="2">
    <citation type="journal article" date="2014" name="Genome Announc.">
        <title>Draft Genome Sequence of 'Candidatus Phytoplasma asteris' Strain OY-V, an Unculturable Plant-Pathogenic Bacterium.</title>
        <authorList>
            <person name="Kakizawa S."/>
            <person name="Makino A."/>
            <person name="Ishii Y."/>
            <person name="Tamaki H."/>
            <person name="Kamagata Y."/>
        </authorList>
    </citation>
    <scope>NUCLEOTIDE SEQUENCE [LARGE SCALE GENOMIC DNA]</scope>
    <source>
        <strain evidence="2 3">OY-V</strain>
    </source>
</reference>
<keyword evidence="1" id="KW-0812">Transmembrane</keyword>
<keyword evidence="1" id="KW-1133">Transmembrane helix</keyword>
<keyword evidence="3" id="KW-1185">Reference proteome</keyword>
<proteinExistence type="predicted"/>
<reference evidence="3" key="1">
    <citation type="journal article" date="2014" name="Genome Announc.">
        <title>Draft Genome Sequence of ''Candidatus Phytoplasma asteris'' Strain OY-V, an Unculturable Plant-Pathogenic Bacterium.</title>
        <authorList>
            <person name="Kakizawa S."/>
            <person name="Makino A."/>
            <person name="Ishii Y."/>
            <person name="Tamaki H."/>
            <person name="Kamagata Y."/>
        </authorList>
    </citation>
    <scope>NUCLEOTIDE SEQUENCE [LARGE SCALE GENOMIC DNA]</scope>
    <source>
        <strain evidence="3">OY-V</strain>
    </source>
</reference>
<dbReference type="EMBL" id="BBIY01000004">
    <property type="protein sequence ID" value="GAK73586.1"/>
    <property type="molecule type" value="Genomic_DNA"/>
</dbReference>
<protein>
    <submittedName>
        <fullName evidence="2">Uncharacterized protein</fullName>
    </submittedName>
</protein>
<evidence type="ECO:0000256" key="1">
    <source>
        <dbReference type="SAM" id="Phobius"/>
    </source>
</evidence>
<feature type="transmembrane region" description="Helical" evidence="1">
    <location>
        <begin position="13"/>
        <end position="34"/>
    </location>
</feature>